<evidence type="ECO:0000313" key="2">
    <source>
        <dbReference type="Proteomes" id="UP000372890"/>
    </source>
</evidence>
<evidence type="ECO:0000313" key="1">
    <source>
        <dbReference type="EMBL" id="VFS17714.1"/>
    </source>
</evidence>
<dbReference type="EMBL" id="CAADIS010000004">
    <property type="protein sequence ID" value="VFS17714.1"/>
    <property type="molecule type" value="Genomic_DNA"/>
</dbReference>
<reference evidence="1 2" key="1">
    <citation type="submission" date="2019-03" db="EMBL/GenBank/DDBJ databases">
        <authorList>
            <consortium name="Pathogen Informatics"/>
        </authorList>
    </citation>
    <scope>NUCLEOTIDE SEQUENCE [LARGE SCALE GENOMIC DNA]</scope>
    <source>
        <strain evidence="1 2">NCTC9001</strain>
    </source>
</reference>
<name>A0A484X271_ECOLX</name>
<dbReference type="AlphaFoldDB" id="A0A484X271"/>
<gene>
    <name evidence="1" type="ORF">NCTC9001_02286</name>
</gene>
<accession>A0A484X271</accession>
<proteinExistence type="predicted"/>
<dbReference type="Proteomes" id="UP000372890">
    <property type="component" value="Unassembled WGS sequence"/>
</dbReference>
<protein>
    <submittedName>
        <fullName evidence="1">Uncharacterized protein</fullName>
    </submittedName>
</protein>
<sequence length="44" mass="5253">MEQDARLLSAMQKMCDQKMHLILLRENGKSQIFLICYKKNVIRN</sequence>
<organism evidence="1 2">
    <name type="scientific">Escherichia coli</name>
    <dbReference type="NCBI Taxonomy" id="562"/>
    <lineage>
        <taxon>Bacteria</taxon>
        <taxon>Pseudomonadati</taxon>
        <taxon>Pseudomonadota</taxon>
        <taxon>Gammaproteobacteria</taxon>
        <taxon>Enterobacterales</taxon>
        <taxon>Enterobacteriaceae</taxon>
        <taxon>Escherichia</taxon>
    </lineage>
</organism>